<dbReference type="Gene3D" id="3.30.70.100">
    <property type="match status" value="1"/>
</dbReference>
<dbReference type="InterPro" id="IPR018303">
    <property type="entry name" value="ATPase_P-typ_P_site"/>
</dbReference>
<dbReference type="SUPFAM" id="SSF55008">
    <property type="entry name" value="HMA, heavy metal-associated domain"/>
    <property type="match status" value="1"/>
</dbReference>
<evidence type="ECO:0000256" key="15">
    <source>
        <dbReference type="SAM" id="Phobius"/>
    </source>
</evidence>
<dbReference type="InterPro" id="IPR001757">
    <property type="entry name" value="P_typ_ATPase"/>
</dbReference>
<dbReference type="Gene3D" id="2.70.150.10">
    <property type="entry name" value="Calcium-transporting ATPase, cytoplasmic transduction domain A"/>
    <property type="match status" value="1"/>
</dbReference>
<feature type="domain" description="HMA" evidence="16">
    <location>
        <begin position="34"/>
        <end position="100"/>
    </location>
</feature>
<dbReference type="NCBIfam" id="TIGR01494">
    <property type="entry name" value="ATPase_P-type"/>
    <property type="match status" value="1"/>
</dbReference>
<evidence type="ECO:0000256" key="10">
    <source>
        <dbReference type="ARBA" id="ARBA00022842"/>
    </source>
</evidence>
<keyword evidence="8" id="KW-0547">Nucleotide-binding</keyword>
<dbReference type="CDD" id="cd00371">
    <property type="entry name" value="HMA"/>
    <property type="match status" value="1"/>
</dbReference>
<dbReference type="PROSITE" id="PS00154">
    <property type="entry name" value="ATPASE_E1_E2"/>
    <property type="match status" value="1"/>
</dbReference>
<keyword evidence="11" id="KW-1278">Translocase</keyword>
<feature type="transmembrane region" description="Helical" evidence="15">
    <location>
        <begin position="212"/>
        <end position="230"/>
    </location>
</feature>
<feature type="transmembrane region" description="Helical" evidence="15">
    <location>
        <begin position="722"/>
        <end position="741"/>
    </location>
</feature>
<name>A0A3B0RPP5_9ZZZZ</name>
<dbReference type="InterPro" id="IPR027256">
    <property type="entry name" value="P-typ_ATPase_IB"/>
</dbReference>
<accession>A0A3B0RPP5</accession>
<dbReference type="PRINTS" id="PR00943">
    <property type="entry name" value="CUATPASE"/>
</dbReference>
<evidence type="ECO:0000259" key="16">
    <source>
        <dbReference type="PROSITE" id="PS50846"/>
    </source>
</evidence>
<evidence type="ECO:0000256" key="6">
    <source>
        <dbReference type="ARBA" id="ARBA00022692"/>
    </source>
</evidence>
<reference evidence="17" key="1">
    <citation type="submission" date="2018-06" db="EMBL/GenBank/DDBJ databases">
        <authorList>
            <person name="Zhirakovskaya E."/>
        </authorList>
    </citation>
    <scope>NUCLEOTIDE SEQUENCE</scope>
</reference>
<evidence type="ECO:0000256" key="14">
    <source>
        <dbReference type="ARBA" id="ARBA00023136"/>
    </source>
</evidence>
<dbReference type="Gene3D" id="3.40.50.1000">
    <property type="entry name" value="HAD superfamily/HAD-like"/>
    <property type="match status" value="1"/>
</dbReference>
<dbReference type="NCBIfam" id="TIGR01512">
    <property type="entry name" value="ATPase-IB2_Cd"/>
    <property type="match status" value="1"/>
</dbReference>
<keyword evidence="7" id="KW-0479">Metal-binding</keyword>
<keyword evidence="14 15" id="KW-0472">Membrane</keyword>
<dbReference type="Gene3D" id="3.40.1110.10">
    <property type="entry name" value="Calcium-transporting ATPase, cytoplasmic domain N"/>
    <property type="match status" value="1"/>
</dbReference>
<dbReference type="InterPro" id="IPR059000">
    <property type="entry name" value="ATPase_P-type_domA"/>
</dbReference>
<dbReference type="InterPro" id="IPR006121">
    <property type="entry name" value="HMA_dom"/>
</dbReference>
<keyword evidence="4" id="KW-1003">Cell membrane</keyword>
<dbReference type="Pfam" id="PF00403">
    <property type="entry name" value="HMA"/>
    <property type="match status" value="1"/>
</dbReference>
<evidence type="ECO:0000256" key="4">
    <source>
        <dbReference type="ARBA" id="ARBA00022475"/>
    </source>
</evidence>
<dbReference type="GO" id="GO:0005507">
    <property type="term" value="F:copper ion binding"/>
    <property type="evidence" value="ECO:0007669"/>
    <property type="project" value="TreeGrafter"/>
</dbReference>
<dbReference type="InterPro" id="IPR023298">
    <property type="entry name" value="ATPase_P-typ_TM_dom_sf"/>
</dbReference>
<evidence type="ECO:0000256" key="11">
    <source>
        <dbReference type="ARBA" id="ARBA00022967"/>
    </source>
</evidence>
<dbReference type="PANTHER" id="PTHR43520:SF5">
    <property type="entry name" value="CATION-TRANSPORTING P-TYPE ATPASE-RELATED"/>
    <property type="match status" value="1"/>
</dbReference>
<dbReference type="AlphaFoldDB" id="A0A3B0RPP5"/>
<evidence type="ECO:0000256" key="7">
    <source>
        <dbReference type="ARBA" id="ARBA00022723"/>
    </source>
</evidence>
<feature type="transmembrane region" description="Helical" evidence="15">
    <location>
        <begin position="368"/>
        <end position="387"/>
    </location>
</feature>
<evidence type="ECO:0000256" key="8">
    <source>
        <dbReference type="ARBA" id="ARBA00022741"/>
    </source>
</evidence>
<feature type="transmembrane region" description="Helical" evidence="15">
    <location>
        <begin position="697"/>
        <end position="716"/>
    </location>
</feature>
<feature type="transmembrane region" description="Helical" evidence="15">
    <location>
        <begin position="184"/>
        <end position="206"/>
    </location>
</feature>
<evidence type="ECO:0000256" key="13">
    <source>
        <dbReference type="ARBA" id="ARBA00023065"/>
    </source>
</evidence>
<dbReference type="Pfam" id="PF00122">
    <property type="entry name" value="E1-E2_ATPase"/>
    <property type="match status" value="1"/>
</dbReference>
<keyword evidence="9" id="KW-0067">ATP-binding</keyword>
<protein>
    <submittedName>
        <fullName evidence="17">Type cbb3 cytochrome oxidase biogenesis protein CcoI Copper-translocating P-type ATPase</fullName>
        <ecNumber evidence="17">3.6.3.4</ecNumber>
    </submittedName>
</protein>
<evidence type="ECO:0000256" key="1">
    <source>
        <dbReference type="ARBA" id="ARBA00004651"/>
    </source>
</evidence>
<evidence type="ECO:0000256" key="2">
    <source>
        <dbReference type="ARBA" id="ARBA00006024"/>
    </source>
</evidence>
<keyword evidence="5" id="KW-0597">Phosphoprotein</keyword>
<keyword evidence="10" id="KW-0460">Magnesium</keyword>
<dbReference type="GO" id="GO:0005886">
    <property type="term" value="C:plasma membrane"/>
    <property type="evidence" value="ECO:0007669"/>
    <property type="project" value="UniProtKB-SubCell"/>
</dbReference>
<dbReference type="SUPFAM" id="SSF81653">
    <property type="entry name" value="Calcium ATPase, transduction domain A"/>
    <property type="match status" value="1"/>
</dbReference>
<evidence type="ECO:0000313" key="17">
    <source>
        <dbReference type="EMBL" id="VAV93391.1"/>
    </source>
</evidence>
<comment type="subcellular location">
    <subcellularLocation>
        <location evidence="1">Cell membrane</location>
        <topology evidence="1">Multi-pass membrane protein</topology>
    </subcellularLocation>
</comment>
<dbReference type="InterPro" id="IPR036412">
    <property type="entry name" value="HAD-like_sf"/>
</dbReference>
<dbReference type="NCBIfam" id="TIGR01525">
    <property type="entry name" value="ATPase-IB_hvy"/>
    <property type="match status" value="1"/>
</dbReference>
<dbReference type="GO" id="GO:0016887">
    <property type="term" value="F:ATP hydrolysis activity"/>
    <property type="evidence" value="ECO:0007669"/>
    <property type="project" value="InterPro"/>
</dbReference>
<dbReference type="PROSITE" id="PS50846">
    <property type="entry name" value="HMA_2"/>
    <property type="match status" value="1"/>
</dbReference>
<dbReference type="PRINTS" id="PR00119">
    <property type="entry name" value="CATATPASE"/>
</dbReference>
<dbReference type="InterPro" id="IPR023299">
    <property type="entry name" value="ATPase_P-typ_cyto_dom_N"/>
</dbReference>
<proteinExistence type="inferred from homology"/>
<keyword evidence="17" id="KW-0378">Hydrolase</keyword>
<dbReference type="SUPFAM" id="SSF56784">
    <property type="entry name" value="HAD-like"/>
    <property type="match status" value="1"/>
</dbReference>
<dbReference type="NCBIfam" id="TIGR01511">
    <property type="entry name" value="ATPase-IB1_Cu"/>
    <property type="match status" value="1"/>
</dbReference>
<feature type="transmembrane region" description="Helical" evidence="15">
    <location>
        <begin position="119"/>
        <end position="142"/>
    </location>
</feature>
<dbReference type="InterPro" id="IPR023214">
    <property type="entry name" value="HAD_sf"/>
</dbReference>
<dbReference type="InterPro" id="IPR036163">
    <property type="entry name" value="HMA_dom_sf"/>
</dbReference>
<keyword evidence="12 15" id="KW-1133">Transmembrane helix</keyword>
<dbReference type="Pfam" id="PF00702">
    <property type="entry name" value="Hydrolase"/>
    <property type="match status" value="1"/>
</dbReference>
<keyword evidence="3" id="KW-0813">Transport</keyword>
<evidence type="ECO:0000256" key="5">
    <source>
        <dbReference type="ARBA" id="ARBA00022553"/>
    </source>
</evidence>
<keyword evidence="13" id="KW-0406">Ion transport</keyword>
<evidence type="ECO:0000256" key="3">
    <source>
        <dbReference type="ARBA" id="ARBA00022448"/>
    </source>
</evidence>
<sequence>MTCCPAAVAEKSTDSTQHQTDLSKWVNQVGDDRQALDLLVPSIHCGGCINRIENAYRDLPGVNKARVNLSTKRLSLEWDPGKISASEMFEVVSSLGYDARPFDNEQSGERQSDSEGKELLRALAVAGFATANVMLLSVSVWAGAEGFTRDLFHWLSALVALPAVIYAGRPFFRSAAKALSHWRLNMDVPISLAVILASAMSLYETINSGENAYFDAAVMLLFFLLAGRYLDHMMRDKARSAVSQLLSLNSAGATVVQADGSHKFVPVSDLTPGMTVFIAAGERIPADGEVMSGISDIDRSLVTGESLPEKIRPGRKIEAGVMNLTGPLELRVTAVGNKTFLGEVIKLMETAEQGKARYMRIADRAAQIYAPAVHLAAALTFAGWMWWSGDWHFSLYTAIAVLIITCPCALGLAVPAVQIVASGMLFRRGILVKDGSGLERMTGIDTVVFDKTGTLTTGELVLQGKVETTGEVAALALALSAASMHPLSKALHKTLHKTLAKSENPATLISNIREVPGLGVEALWQDKPVRLGEISWCGGKTSDSDVDTNSIVALSIDGKVVTTYRFQDSLRQGAIQTVARLVERGVSVVVLSGDRAPAVADIAGKLGIAEFQARITPDGKVAFVESLVLQGKKVLMVGDGINDAPALAAATASIAPSSASDIGRTAADMVFTRRDLYAVIDALDVADGSTRHVRQNFAFAVVYNLIAVPMAIFGLATPLVAALAMSSSSIVVIANALRLNWIGTKEKMPETTITGFPDKQRAAP</sequence>
<evidence type="ECO:0000256" key="9">
    <source>
        <dbReference type="ARBA" id="ARBA00022840"/>
    </source>
</evidence>
<dbReference type="InterPro" id="IPR008250">
    <property type="entry name" value="ATPase_P-typ_transduc_dom_A_sf"/>
</dbReference>
<feature type="transmembrane region" description="Helical" evidence="15">
    <location>
        <begin position="393"/>
        <end position="421"/>
    </location>
</feature>
<dbReference type="PANTHER" id="PTHR43520">
    <property type="entry name" value="ATP7, ISOFORM B"/>
    <property type="match status" value="1"/>
</dbReference>
<feature type="transmembrane region" description="Helical" evidence="15">
    <location>
        <begin position="154"/>
        <end position="172"/>
    </location>
</feature>
<dbReference type="GO" id="GO:0043682">
    <property type="term" value="F:P-type divalent copper transporter activity"/>
    <property type="evidence" value="ECO:0007669"/>
    <property type="project" value="TreeGrafter"/>
</dbReference>
<comment type="similarity">
    <text evidence="2">Belongs to the cation transport ATPase (P-type) (TC 3.A.3) family. Type IB subfamily.</text>
</comment>
<organism evidence="17">
    <name type="scientific">hydrothermal vent metagenome</name>
    <dbReference type="NCBI Taxonomy" id="652676"/>
    <lineage>
        <taxon>unclassified sequences</taxon>
        <taxon>metagenomes</taxon>
        <taxon>ecological metagenomes</taxon>
    </lineage>
</organism>
<dbReference type="GO" id="GO:0055070">
    <property type="term" value="P:copper ion homeostasis"/>
    <property type="evidence" value="ECO:0007669"/>
    <property type="project" value="TreeGrafter"/>
</dbReference>
<dbReference type="SUPFAM" id="SSF81665">
    <property type="entry name" value="Calcium ATPase, transmembrane domain M"/>
    <property type="match status" value="1"/>
</dbReference>
<evidence type="ECO:0000256" key="12">
    <source>
        <dbReference type="ARBA" id="ARBA00022989"/>
    </source>
</evidence>
<dbReference type="GO" id="GO:0005524">
    <property type="term" value="F:ATP binding"/>
    <property type="evidence" value="ECO:0007669"/>
    <property type="project" value="UniProtKB-KW"/>
</dbReference>
<dbReference type="EC" id="3.6.3.4" evidence="17"/>
<keyword evidence="6 15" id="KW-0812">Transmembrane</keyword>
<gene>
    <name evidence="17" type="ORF">MNBD_ALPHA08-579</name>
</gene>
<dbReference type="EMBL" id="UOEC01000110">
    <property type="protein sequence ID" value="VAV93391.1"/>
    <property type="molecule type" value="Genomic_DNA"/>
</dbReference>